<proteinExistence type="predicted"/>
<organism evidence="1 2">
    <name type="scientific">Antrodiella citrinella</name>
    <dbReference type="NCBI Taxonomy" id="2447956"/>
    <lineage>
        <taxon>Eukaryota</taxon>
        <taxon>Fungi</taxon>
        <taxon>Dikarya</taxon>
        <taxon>Basidiomycota</taxon>
        <taxon>Agaricomycotina</taxon>
        <taxon>Agaricomycetes</taxon>
        <taxon>Polyporales</taxon>
        <taxon>Steccherinaceae</taxon>
        <taxon>Antrodiella</taxon>
    </lineage>
</organism>
<sequence>MSFQGNHKTALGSMETMRTLDLPTSGRGNLTHLRTLSCQQHKMHYISIMVRFTSALSLGLLSSLAAAVPVQHAVRSAFDIESAAVSYVAKQWDVSTFSLYFDSSSTTSSGVVALVRQEANDQPIWNSFANVEFNEENSVVGFSGQPFNFTYVENNMPTIVVDAAVSAGESALDATWTDTDFQYTEPDHLGYIVVGTRAKYEYILHFKSNTDSTPLTAYISAVNGEIDWVVNTDTGATISAVSA</sequence>
<name>A0A4S4MYB8_9APHY</name>
<keyword evidence="2" id="KW-1185">Reference proteome</keyword>
<gene>
    <name evidence="1" type="ORF">EUX98_g2724</name>
</gene>
<accession>A0A4S4MYB8</accession>
<evidence type="ECO:0000313" key="1">
    <source>
        <dbReference type="EMBL" id="THH31474.1"/>
    </source>
</evidence>
<dbReference type="AlphaFoldDB" id="A0A4S4MYB8"/>
<reference evidence="1 2" key="1">
    <citation type="submission" date="2019-02" db="EMBL/GenBank/DDBJ databases">
        <title>Genome sequencing of the rare red list fungi Antrodiella citrinella (Flaviporus citrinellus).</title>
        <authorList>
            <person name="Buettner E."/>
            <person name="Kellner H."/>
        </authorList>
    </citation>
    <scope>NUCLEOTIDE SEQUENCE [LARGE SCALE GENOMIC DNA]</scope>
    <source>
        <strain evidence="1 2">DSM 108506</strain>
    </source>
</reference>
<comment type="caution">
    <text evidence="1">The sequence shown here is derived from an EMBL/GenBank/DDBJ whole genome shotgun (WGS) entry which is preliminary data.</text>
</comment>
<protein>
    <submittedName>
        <fullName evidence="1">Uncharacterized protein</fullName>
    </submittedName>
</protein>
<dbReference type="EMBL" id="SGPM01000046">
    <property type="protein sequence ID" value="THH31474.1"/>
    <property type="molecule type" value="Genomic_DNA"/>
</dbReference>
<dbReference type="Proteomes" id="UP000308730">
    <property type="component" value="Unassembled WGS sequence"/>
</dbReference>
<evidence type="ECO:0000313" key="2">
    <source>
        <dbReference type="Proteomes" id="UP000308730"/>
    </source>
</evidence>
<dbReference type="OrthoDB" id="2796669at2759"/>